<dbReference type="GO" id="GO:0004519">
    <property type="term" value="F:endonuclease activity"/>
    <property type="evidence" value="ECO:0007669"/>
    <property type="project" value="UniProtKB-KW"/>
</dbReference>
<evidence type="ECO:0000259" key="2">
    <source>
        <dbReference type="SMART" id="SM00974"/>
    </source>
</evidence>
<dbReference type="SUPFAM" id="SSF52540">
    <property type="entry name" value="P-loop containing nucleoside triphosphate hydrolases"/>
    <property type="match status" value="1"/>
</dbReference>
<keyword evidence="3" id="KW-0540">Nuclease</keyword>
<dbReference type="Pfam" id="PF10544">
    <property type="entry name" value="T5orf172"/>
    <property type="match status" value="1"/>
</dbReference>
<dbReference type="Gene3D" id="3.40.50.300">
    <property type="entry name" value="P-loop containing nucleotide triphosphate hydrolases"/>
    <property type="match status" value="1"/>
</dbReference>
<name>A0A142BVR4_9BACT</name>
<dbReference type="InterPro" id="IPR027417">
    <property type="entry name" value="P-loop_NTPase"/>
</dbReference>
<feature type="region of interest" description="Disordered" evidence="1">
    <location>
        <begin position="846"/>
        <end position="880"/>
    </location>
</feature>
<organism evidence="3">
    <name type="scientific">uncultured bacterium IN-05</name>
    <dbReference type="NCBI Taxonomy" id="1805583"/>
    <lineage>
        <taxon>Bacteria</taxon>
        <taxon>environmental samples</taxon>
    </lineage>
</organism>
<reference evidence="3" key="2">
    <citation type="submission" date="2016-02" db="EMBL/GenBank/DDBJ databases">
        <authorList>
            <person name="Wen L."/>
            <person name="He K."/>
            <person name="Yang H."/>
        </authorList>
    </citation>
    <scope>NUCLEOTIDE SEQUENCE</scope>
</reference>
<evidence type="ECO:0000256" key="1">
    <source>
        <dbReference type="SAM" id="MobiDB-lite"/>
    </source>
</evidence>
<keyword evidence="3" id="KW-0378">Hydrolase</keyword>
<evidence type="ECO:0000313" key="3">
    <source>
        <dbReference type="EMBL" id="AMP42202.1"/>
    </source>
</evidence>
<dbReference type="InterPro" id="IPR018306">
    <property type="entry name" value="Phage_T5_Orf172_DNA-bd"/>
</dbReference>
<sequence>MAREFFPQKPTSKPYIYAYSDSNPSYKGMLKVGYTSVDVEERVADQYPTLKPGEKPYTIVFSEPAVRNDGTSFMDHEVHEALVRMGFRRLRDEDGKLTEWFKCDAKNVRAAWLAVRDRKENVEKRDQDFEMRPEQAAAVEKTIRYFESINADNPLRTPKFLWNAKMRFGKTFATYQLAKKMNFKRVLVLTFKPAVRSAWHDDLVRHVDFEGWQFVTREGLQYEDADSSRPIVCFGSFQDFLGKDKNTGSIKPRNEWVHLEHWDLVVFDEYHFGAWNENSKSLFALDDDDEKSTAEASNTGDGYDESWLPIETDYYLFLSGTPFRALNSGELIEEQIFNWTYSDEQREKENWDAANPGKPNPYITLPRMVLMTYQMPDEIVNIARGGEYDSFDLNAFFEAKGKGKEAEFVFKEYVQKWLDLIRGAYSATTLDNLKQGAEKPPVPFSHVPLLNVLNHTLWYLPRVNSCHAMANLLAEPQNAFYHDYTVNVCAGAEAGIGAAALDKVQESMENPLDSKTITLTCGKLTTGVTVKPWTGIFMLTGIGTPEAYFQSAFRVQSPWTIGEGDDREIVKNECYVFDFALDRALRMVSDYSCRLSIQETGPEQKVGEFINFLPVLAYDGSAMRQVSAADILDIAMAGTSATLLARRWESALLVNVDNDTLRRLLASEEAINALMSIEGFRNLNQDIETIINKSEAVKKARKEADKLTPKEKKELSEEEKEFKSKRKEIQEKLIKFATRIPVFMYLTDYREETLKDVITQLEPGLFKKVTGLDVKDFELLTTLGVFNDGLMNDAVYKFRRYEDSSLSYTGINKHEGERVGLFDTSLSDYEYLELAQEESMVTPEGFAKKAAPASKPAKKQPVLRKDKPTPKTTAPETKAVSVSKPVKKDWVVEELESKKIESVDLRESGGCLWVVGGGELDAAMKELKELGAEFKYSLRGGKATGNRSAWWLKGYPEKQEPNQEPQGVTEEQLAAIEPGSLVFHKAFGYGEVLDIDDSYITVAFDNDDKKKKPYRKLVFPGTFYQGILQIG</sequence>
<dbReference type="SMART" id="SM00974">
    <property type="entry name" value="T5orf172"/>
    <property type="match status" value="1"/>
</dbReference>
<dbReference type="AlphaFoldDB" id="A0A142BVR4"/>
<feature type="domain" description="Bacteriophage T5 Orf172 DNA-binding" evidence="2">
    <location>
        <begin position="24"/>
        <end position="115"/>
    </location>
</feature>
<protein>
    <submittedName>
        <fullName evidence="3">Restriction endonuclease</fullName>
    </submittedName>
</protein>
<keyword evidence="3" id="KW-0255">Endonuclease</keyword>
<proteinExistence type="predicted"/>
<reference evidence="3" key="1">
    <citation type="journal article" date="2016" name="Appl. Environ. Microbiol.">
        <title>Diversity of the Tetracycline Mobilome within a Chinese Pig Manure Sample.</title>
        <authorList>
            <person name="Leclercq S.O."/>
            <person name="Wang C."/>
            <person name="Zhu Y."/>
            <person name="Wu H."/>
            <person name="Du X."/>
            <person name="Liu Z."/>
            <person name="Feng J."/>
        </authorList>
    </citation>
    <scope>NUCLEOTIDE SEQUENCE</scope>
</reference>
<dbReference type="EMBL" id="KU736870">
    <property type="protein sequence ID" value="AMP42202.1"/>
    <property type="molecule type" value="Genomic_DNA"/>
</dbReference>
<accession>A0A142BVR4</accession>